<dbReference type="InterPro" id="IPR027410">
    <property type="entry name" value="TCP-1-like_intermed_sf"/>
</dbReference>
<dbReference type="Gene3D" id="3.50.7.10">
    <property type="entry name" value="GroEL"/>
    <property type="match status" value="1"/>
</dbReference>
<dbReference type="GO" id="GO:0051082">
    <property type="term" value="F:unfolded protein binding"/>
    <property type="evidence" value="ECO:0007669"/>
    <property type="project" value="UniProtKB-UniRule"/>
</dbReference>
<dbReference type="InterPro" id="IPR027409">
    <property type="entry name" value="GroEL-like_apical_dom_sf"/>
</dbReference>
<dbReference type="NCBIfam" id="NF009489">
    <property type="entry name" value="PRK12851.1"/>
    <property type="match status" value="1"/>
</dbReference>
<evidence type="ECO:0000256" key="3">
    <source>
        <dbReference type="ARBA" id="ARBA00006607"/>
    </source>
</evidence>
<dbReference type="GO" id="GO:0042603">
    <property type="term" value="C:capsule"/>
    <property type="evidence" value="ECO:0007669"/>
    <property type="project" value="UniProtKB-SubCell"/>
</dbReference>
<dbReference type="RefSeq" id="WP_135341803.1">
    <property type="nucleotide sequence ID" value="NZ_JBHLTX010000035.1"/>
</dbReference>
<feature type="binding site" evidence="9">
    <location>
        <position position="492"/>
    </location>
    <ligand>
        <name>ATP</name>
        <dbReference type="ChEBI" id="CHEBI:30616"/>
    </ligand>
</feature>
<dbReference type="GO" id="GO:0009408">
    <property type="term" value="P:response to heat"/>
    <property type="evidence" value="ECO:0007669"/>
    <property type="project" value="UniProtKB-ARBA"/>
</dbReference>
<evidence type="ECO:0000256" key="8">
    <source>
        <dbReference type="ARBA" id="ARBA00025702"/>
    </source>
</evidence>
<dbReference type="SUPFAM" id="SSF52029">
    <property type="entry name" value="GroEL apical domain-like"/>
    <property type="match status" value="1"/>
</dbReference>
<feature type="binding site" evidence="9">
    <location>
        <begin position="476"/>
        <end position="478"/>
    </location>
    <ligand>
        <name>ATP</name>
        <dbReference type="ChEBI" id="CHEBI:30616"/>
    </ligand>
</feature>
<organism evidence="12 13">
    <name type="scientific">Streptomyces palmae</name>
    <dbReference type="NCBI Taxonomy" id="1701085"/>
    <lineage>
        <taxon>Bacteria</taxon>
        <taxon>Bacillati</taxon>
        <taxon>Actinomycetota</taxon>
        <taxon>Actinomycetes</taxon>
        <taxon>Kitasatosporales</taxon>
        <taxon>Streptomycetaceae</taxon>
        <taxon>Streptomyces</taxon>
    </lineage>
</organism>
<dbReference type="Proteomes" id="UP000297948">
    <property type="component" value="Unassembled WGS sequence"/>
</dbReference>
<evidence type="ECO:0000256" key="5">
    <source>
        <dbReference type="ARBA" id="ARBA00022840"/>
    </source>
</evidence>
<keyword evidence="7 9" id="KW-0413">Isomerase</keyword>
<evidence type="ECO:0000256" key="4">
    <source>
        <dbReference type="ARBA" id="ARBA00022741"/>
    </source>
</evidence>
<dbReference type="NCBIfam" id="NF009487">
    <property type="entry name" value="PRK12849.1"/>
    <property type="match status" value="1"/>
</dbReference>
<evidence type="ECO:0000313" key="13">
    <source>
        <dbReference type="Proteomes" id="UP000297948"/>
    </source>
</evidence>
<proteinExistence type="inferred from homology"/>
<comment type="subunit">
    <text evidence="9 11">Forms a cylinder of 14 subunits composed of two heptameric rings stacked back-to-back. Interacts with the co-chaperonin GroES.</text>
</comment>
<keyword evidence="5 9" id="KW-0067">ATP-binding</keyword>
<comment type="caution">
    <text evidence="12">The sequence shown here is derived from an EMBL/GenBank/DDBJ whole genome shotgun (WGS) entry which is preliminary data.</text>
</comment>
<feature type="binding site" evidence="9">
    <location>
        <begin position="29"/>
        <end position="32"/>
    </location>
    <ligand>
        <name>ATP</name>
        <dbReference type="ChEBI" id="CHEBI:30616"/>
    </ligand>
</feature>
<dbReference type="CDD" id="cd03344">
    <property type="entry name" value="GroEL"/>
    <property type="match status" value="1"/>
</dbReference>
<dbReference type="InterPro" id="IPR001844">
    <property type="entry name" value="Cpn60/GroEL"/>
</dbReference>
<dbReference type="SUPFAM" id="SSF54849">
    <property type="entry name" value="GroEL-intermediate domain like"/>
    <property type="match status" value="1"/>
</dbReference>
<dbReference type="InterPro" id="IPR027413">
    <property type="entry name" value="GROEL-like_equatorial_sf"/>
</dbReference>
<dbReference type="GO" id="GO:0005524">
    <property type="term" value="F:ATP binding"/>
    <property type="evidence" value="ECO:0007669"/>
    <property type="project" value="UniProtKB-UniRule"/>
</dbReference>
<dbReference type="InterPro" id="IPR002423">
    <property type="entry name" value="Cpn60/GroEL/TCP-1"/>
</dbReference>
<evidence type="ECO:0000256" key="10">
    <source>
        <dbReference type="RuleBase" id="RU000418"/>
    </source>
</evidence>
<dbReference type="PROSITE" id="PS00296">
    <property type="entry name" value="CHAPERONINS_CPN60"/>
    <property type="match status" value="1"/>
</dbReference>
<name>A0A4Z0GB88_9ACTN</name>
<comment type="function">
    <text evidence="9 11">Together with its co-chaperonin GroES, plays an essential role in assisting protein folding. The GroEL-GroES system forms a nano-cage that allows encapsulation of the non-native substrate proteins and provides a physical environment optimized to promote and accelerate protein folding.</text>
</comment>
<feature type="binding site" evidence="9">
    <location>
        <position position="413"/>
    </location>
    <ligand>
        <name>ATP</name>
        <dbReference type="ChEBI" id="CHEBI:30616"/>
    </ligand>
</feature>
<keyword evidence="9" id="KW-0963">Cytoplasm</keyword>
<dbReference type="GO" id="GO:0005737">
    <property type="term" value="C:cytoplasm"/>
    <property type="evidence" value="ECO:0007669"/>
    <property type="project" value="UniProtKB-SubCell"/>
</dbReference>
<sequence>MAKIIAFDEEARRGLERGMNQLADAVKVTLGPKGRNVVLEKKWGAPTITNDGVSIAKEIELEDPYEKIGAELVKEVAKKTDDVAGDGTTTATVLAQALVKEGLRNVAAGANPMALKRGIEKAVEAVSAQLLEQAKDVETKEQIASTASISAADTQIGELIAEAMDKVGKEGVITVEESQTFGLELELTEGMRFDKGYISPYFATDMERMEASLDDPYILIVNSKISNVKDLLPLLEKVMQSGKPLLIIAEDIEGEALATLVVNKIRGTFKSVAVKAPGFGDRRKAMLGDIAILTGGTVISEEVGLKLESAGIDLLGRARKVTVTKDETTIVDGAGDADGVQGRVNQIRAEIENSDSDYDREKLQERLAKLAGGVAVIKAGAATEVELKERKHRIEDAVRNAKAAVEEGIVAGGGVALLQTVSVFEKLELEGDEATGAQAVRLALEAPLKQIAVNAGLEGGVVVEKVRNLTPGHGLNAATGEYVDLVAEGIIDPAKVTRSALQNAASIAALFLTTEAVIADKPEKAAAAAPGGMPGGDMDF</sequence>
<evidence type="ECO:0000256" key="9">
    <source>
        <dbReference type="HAMAP-Rule" id="MF_00600"/>
    </source>
</evidence>
<keyword evidence="13" id="KW-1185">Reference proteome</keyword>
<dbReference type="PANTHER" id="PTHR45633">
    <property type="entry name" value="60 KDA HEAT SHOCK PROTEIN, MITOCHONDRIAL"/>
    <property type="match status" value="1"/>
</dbReference>
<accession>A0A4Z0GB88</accession>
<dbReference type="GO" id="GO:0016853">
    <property type="term" value="F:isomerase activity"/>
    <property type="evidence" value="ECO:0007669"/>
    <property type="project" value="UniProtKB-KW"/>
</dbReference>
<dbReference type="SUPFAM" id="SSF48592">
    <property type="entry name" value="GroEL equatorial domain-like"/>
    <property type="match status" value="1"/>
</dbReference>
<evidence type="ECO:0000256" key="7">
    <source>
        <dbReference type="ARBA" id="ARBA00023235"/>
    </source>
</evidence>
<dbReference type="OrthoDB" id="9766614at2"/>
<comment type="subcellular location">
    <subcellularLocation>
        <location evidence="2">Cell surface</location>
    </subcellularLocation>
    <subcellularLocation>
        <location evidence="9">Cytoplasm</location>
    </subcellularLocation>
    <subcellularLocation>
        <location evidence="8">Secreted</location>
        <location evidence="8">Capsule</location>
    </subcellularLocation>
    <subcellularLocation>
        <location evidence="1">Secreted</location>
        <location evidence="1">Cell wall</location>
    </subcellularLocation>
</comment>
<evidence type="ECO:0000256" key="6">
    <source>
        <dbReference type="ARBA" id="ARBA00023186"/>
    </source>
</evidence>
<dbReference type="NCBIfam" id="NF000592">
    <property type="entry name" value="PRK00013.1"/>
    <property type="match status" value="1"/>
</dbReference>
<dbReference type="Gene3D" id="3.30.260.10">
    <property type="entry name" value="TCP-1-like chaperonin intermediate domain"/>
    <property type="match status" value="1"/>
</dbReference>
<comment type="similarity">
    <text evidence="3 9 10">Belongs to the chaperonin (HSP60) family.</text>
</comment>
<gene>
    <name evidence="9 12" type="primary">groL</name>
    <name evidence="9" type="synonym">groEL</name>
    <name evidence="12" type="ORF">E4099_27355</name>
</gene>
<evidence type="ECO:0000256" key="11">
    <source>
        <dbReference type="RuleBase" id="RU000419"/>
    </source>
</evidence>
<dbReference type="NCBIfam" id="NF009488">
    <property type="entry name" value="PRK12850.1"/>
    <property type="match status" value="1"/>
</dbReference>
<dbReference type="PRINTS" id="PR00298">
    <property type="entry name" value="CHAPERONIN60"/>
</dbReference>
<protein>
    <recommendedName>
        <fullName evidence="9">Chaperonin GroEL</fullName>
        <ecNumber evidence="9">5.6.1.7</ecNumber>
    </recommendedName>
    <alternativeName>
        <fullName evidence="9">60 kDa chaperonin</fullName>
    </alternativeName>
    <alternativeName>
        <fullName evidence="9">Chaperonin-60</fullName>
        <shortName evidence="9">Cpn60</shortName>
    </alternativeName>
</protein>
<dbReference type="GO" id="GO:0042026">
    <property type="term" value="P:protein refolding"/>
    <property type="evidence" value="ECO:0007669"/>
    <property type="project" value="UniProtKB-UniRule"/>
</dbReference>
<dbReference type="GO" id="GO:0009986">
    <property type="term" value="C:cell surface"/>
    <property type="evidence" value="ECO:0007669"/>
    <property type="project" value="UniProtKB-SubCell"/>
</dbReference>
<dbReference type="FunFam" id="3.50.7.10:FF:000001">
    <property type="entry name" value="60 kDa chaperonin"/>
    <property type="match status" value="1"/>
</dbReference>
<dbReference type="Gene3D" id="1.10.560.10">
    <property type="entry name" value="GroEL-like equatorial domain"/>
    <property type="match status" value="1"/>
</dbReference>
<keyword evidence="6 9" id="KW-0143">Chaperone</keyword>
<dbReference type="GO" id="GO:0140662">
    <property type="term" value="F:ATP-dependent protein folding chaperone"/>
    <property type="evidence" value="ECO:0007669"/>
    <property type="project" value="InterPro"/>
</dbReference>
<evidence type="ECO:0000313" key="12">
    <source>
        <dbReference type="EMBL" id="TGA92645.1"/>
    </source>
</evidence>
<dbReference type="InterPro" id="IPR018370">
    <property type="entry name" value="Chaperonin_Cpn60_CS"/>
</dbReference>
<keyword evidence="4 9" id="KW-0547">Nucleotide-binding</keyword>
<feature type="binding site" evidence="9">
    <location>
        <begin position="86"/>
        <end position="90"/>
    </location>
    <ligand>
        <name>ATP</name>
        <dbReference type="ChEBI" id="CHEBI:30616"/>
    </ligand>
</feature>
<dbReference type="AlphaFoldDB" id="A0A4Z0GB88"/>
<evidence type="ECO:0000256" key="1">
    <source>
        <dbReference type="ARBA" id="ARBA00004191"/>
    </source>
</evidence>
<dbReference type="EC" id="5.6.1.7" evidence="9"/>
<dbReference type="Pfam" id="PF00118">
    <property type="entry name" value="Cpn60_TCP1"/>
    <property type="match status" value="1"/>
</dbReference>
<evidence type="ECO:0000256" key="2">
    <source>
        <dbReference type="ARBA" id="ARBA00004241"/>
    </source>
</evidence>
<reference evidence="12 13" key="1">
    <citation type="submission" date="2019-03" db="EMBL/GenBank/DDBJ databases">
        <authorList>
            <person name="Gonzalez-Pimentel J.L."/>
        </authorList>
    </citation>
    <scope>NUCLEOTIDE SEQUENCE [LARGE SCALE GENOMIC DNA]</scope>
    <source>
        <strain evidence="12 13">JCM 31289</strain>
    </source>
</reference>
<comment type="caution">
    <text evidence="9">Lacks conserved residue(s) required for the propagation of feature annotation.</text>
</comment>
<dbReference type="EMBL" id="SRID01000387">
    <property type="protein sequence ID" value="TGA92645.1"/>
    <property type="molecule type" value="Genomic_DNA"/>
</dbReference>
<dbReference type="NCBIfam" id="TIGR02348">
    <property type="entry name" value="GroEL"/>
    <property type="match status" value="1"/>
</dbReference>
<dbReference type="HAMAP" id="MF_00600">
    <property type="entry name" value="CH60"/>
    <property type="match status" value="1"/>
</dbReference>